<proteinExistence type="predicted"/>
<reference evidence="1 2" key="2">
    <citation type="submission" date="2018-11" db="EMBL/GenBank/DDBJ databases">
        <authorList>
            <consortium name="Pathogen Informatics"/>
        </authorList>
    </citation>
    <scope>NUCLEOTIDE SEQUENCE [LARGE SCALE GENOMIC DNA]</scope>
</reference>
<dbReference type="Proteomes" id="UP000271098">
    <property type="component" value="Unassembled WGS sequence"/>
</dbReference>
<protein>
    <submittedName>
        <fullName evidence="3">Glutaredoxin</fullName>
    </submittedName>
</protein>
<sequence length="51" mass="6005">MAELLKPLSECYPVYQFIDGISPYVPVITRKIDPEYETRIEKLRREQVCSS</sequence>
<name>A0A183EWI6_9BILA</name>
<organism evidence="3">
    <name type="scientific">Gongylonema pulchrum</name>
    <dbReference type="NCBI Taxonomy" id="637853"/>
    <lineage>
        <taxon>Eukaryota</taxon>
        <taxon>Metazoa</taxon>
        <taxon>Ecdysozoa</taxon>
        <taxon>Nematoda</taxon>
        <taxon>Chromadorea</taxon>
        <taxon>Rhabditida</taxon>
        <taxon>Spirurina</taxon>
        <taxon>Spiruromorpha</taxon>
        <taxon>Spiruroidea</taxon>
        <taxon>Gongylonematidae</taxon>
        <taxon>Gongylonema</taxon>
    </lineage>
</organism>
<evidence type="ECO:0000313" key="1">
    <source>
        <dbReference type="EMBL" id="VDN44062.1"/>
    </source>
</evidence>
<keyword evidence="2" id="KW-1185">Reference proteome</keyword>
<accession>A0A183EWI6</accession>
<dbReference type="AlphaFoldDB" id="A0A183EWI6"/>
<reference evidence="3" key="1">
    <citation type="submission" date="2016-06" db="UniProtKB">
        <authorList>
            <consortium name="WormBaseParasite"/>
        </authorList>
    </citation>
    <scope>IDENTIFICATION</scope>
</reference>
<evidence type="ECO:0000313" key="2">
    <source>
        <dbReference type="Proteomes" id="UP000271098"/>
    </source>
</evidence>
<dbReference type="OrthoDB" id="19981at2759"/>
<dbReference type="EMBL" id="UYRT01104711">
    <property type="protein sequence ID" value="VDN44062.1"/>
    <property type="molecule type" value="Genomic_DNA"/>
</dbReference>
<evidence type="ECO:0000313" key="3">
    <source>
        <dbReference type="WBParaSite" id="GPUH_0002535701-mRNA-1"/>
    </source>
</evidence>
<dbReference type="WBParaSite" id="GPUH_0002535701-mRNA-1">
    <property type="protein sequence ID" value="GPUH_0002535701-mRNA-1"/>
    <property type="gene ID" value="GPUH_0002535701"/>
</dbReference>
<gene>
    <name evidence="1" type="ORF">GPUH_LOCUS25327</name>
</gene>